<organism evidence="1 2">
    <name type="scientific">Cannabis sativa</name>
    <name type="common">Hemp</name>
    <name type="synonym">Marijuana</name>
    <dbReference type="NCBI Taxonomy" id="3483"/>
    <lineage>
        <taxon>Eukaryota</taxon>
        <taxon>Viridiplantae</taxon>
        <taxon>Streptophyta</taxon>
        <taxon>Embryophyta</taxon>
        <taxon>Tracheophyta</taxon>
        <taxon>Spermatophyta</taxon>
        <taxon>Magnoliopsida</taxon>
        <taxon>eudicotyledons</taxon>
        <taxon>Gunneridae</taxon>
        <taxon>Pentapetalae</taxon>
        <taxon>rosids</taxon>
        <taxon>fabids</taxon>
        <taxon>Rosales</taxon>
        <taxon>Cannabaceae</taxon>
        <taxon>Cannabis</taxon>
    </lineage>
</organism>
<accession>A0A803PAK7</accession>
<evidence type="ECO:0008006" key="3">
    <source>
        <dbReference type="Google" id="ProtNLM"/>
    </source>
</evidence>
<keyword evidence="2" id="KW-1185">Reference proteome</keyword>
<sequence length="138" mass="15427">MLKKVNEDFLSHWRIYSIGLSTHSHDDGSRIQIIRWGLPRPDRIRVNVDYANIDGIGSVGVVALDGCRGLAVIQRLRLCDVDLISDCEALVLAIKKHQSPAWNVSFSFSHVLNLLLDLGVNFVWLSQSCNHSAHVLAK</sequence>
<evidence type="ECO:0000313" key="2">
    <source>
        <dbReference type="Proteomes" id="UP000596661"/>
    </source>
</evidence>
<reference evidence="1" key="2">
    <citation type="submission" date="2021-03" db="UniProtKB">
        <authorList>
            <consortium name="EnsemblPlants"/>
        </authorList>
    </citation>
    <scope>IDENTIFICATION</scope>
</reference>
<reference evidence="1" key="1">
    <citation type="submission" date="2018-11" db="EMBL/GenBank/DDBJ databases">
        <authorList>
            <person name="Grassa J C."/>
        </authorList>
    </citation>
    <scope>NUCLEOTIDE SEQUENCE [LARGE SCALE GENOMIC DNA]</scope>
</reference>
<dbReference type="EMBL" id="UZAU01000267">
    <property type="status" value="NOT_ANNOTATED_CDS"/>
    <property type="molecule type" value="Genomic_DNA"/>
</dbReference>
<dbReference type="Gramene" id="evm.model.03.824">
    <property type="protein sequence ID" value="cds.evm.model.03.824"/>
    <property type="gene ID" value="evm.TU.03.824"/>
</dbReference>
<dbReference type="EnsemblPlants" id="evm.model.03.824">
    <property type="protein sequence ID" value="cds.evm.model.03.824"/>
    <property type="gene ID" value="evm.TU.03.824"/>
</dbReference>
<dbReference type="AlphaFoldDB" id="A0A803PAK7"/>
<dbReference type="Proteomes" id="UP000596661">
    <property type="component" value="Chromosome 3"/>
</dbReference>
<proteinExistence type="predicted"/>
<name>A0A803PAK7_CANSA</name>
<protein>
    <recommendedName>
        <fullName evidence="3">RNase H type-1 domain-containing protein</fullName>
    </recommendedName>
</protein>
<evidence type="ECO:0000313" key="1">
    <source>
        <dbReference type="EnsemblPlants" id="cds.evm.model.03.824"/>
    </source>
</evidence>